<dbReference type="OrthoDB" id="468482at2"/>
<evidence type="ECO:0008006" key="4">
    <source>
        <dbReference type="Google" id="ProtNLM"/>
    </source>
</evidence>
<accession>A0A1Z3HJ57</accession>
<dbReference type="EMBL" id="CP021983">
    <property type="protein sequence ID" value="ASC70331.1"/>
    <property type="molecule type" value="Genomic_DNA"/>
</dbReference>
<reference evidence="2 3" key="1">
    <citation type="journal article" date="2016" name="Biochim. Biophys. Acta">
        <title>Characterization of red-shifted phycobilisomes isolated from the chlorophyll f-containing cyanobacterium Halomicronema hongdechloris.</title>
        <authorList>
            <person name="Li Y."/>
            <person name="Lin Y."/>
            <person name="Garvey C.J."/>
            <person name="Birch D."/>
            <person name="Corkery R.W."/>
            <person name="Loughlin P.C."/>
            <person name="Scheer H."/>
            <person name="Willows R.D."/>
            <person name="Chen M."/>
        </authorList>
    </citation>
    <scope>NUCLEOTIDE SEQUENCE [LARGE SCALE GENOMIC DNA]</scope>
    <source>
        <strain evidence="2 3">C2206</strain>
    </source>
</reference>
<evidence type="ECO:0000313" key="2">
    <source>
        <dbReference type="EMBL" id="ASC70331.1"/>
    </source>
</evidence>
<gene>
    <name evidence="2" type="ORF">XM38_012690</name>
</gene>
<protein>
    <recommendedName>
        <fullName evidence="4">EF-hand domain-containing protein</fullName>
    </recommendedName>
</protein>
<feature type="compositionally biased region" description="Polar residues" evidence="1">
    <location>
        <begin position="336"/>
        <end position="346"/>
    </location>
</feature>
<dbReference type="RefSeq" id="WP_088429327.1">
    <property type="nucleotide sequence ID" value="NZ_CP021983.2"/>
</dbReference>
<dbReference type="NCBIfam" id="NF038301">
    <property type="entry name" value="EPS_HpsA"/>
    <property type="match status" value="1"/>
</dbReference>
<feature type="compositionally biased region" description="Low complexity" evidence="1">
    <location>
        <begin position="544"/>
        <end position="565"/>
    </location>
</feature>
<keyword evidence="3" id="KW-1185">Reference proteome</keyword>
<feature type="region of interest" description="Disordered" evidence="1">
    <location>
        <begin position="373"/>
        <end position="395"/>
    </location>
</feature>
<proteinExistence type="predicted"/>
<sequence length="1594" mass="174799">MASFRRHLRRFWQLPQTLLKRFMTRLLRLFWLVSQPSRLARSGFVLPTTTLLLLLIVLTAGALTFRSLGRSGQIIAQREQKVIVNAATPAIDRAKAKIEFLFNKDPRFPSGLPASDILADMMLDPAGMYTGRVSAIGDPYTLPDETRINLNPNHPDDEGLDNAWVFKSDINGDGTVASDEVVIYSILVDDAGPYEEADVTLQEPPSQNKAQALVTRTGPLATTEATELCQGAISEGGWQVVDAANNSTLQKNFQVNAFAINSNDVNRTLETLEFQQAREAERANKWGAWFNYDLEIFPGPDFNWNGAMHTDGNLFVRGGLNAHMVSSHNSCLYSQESSEITLSQDENNPDPDSGGFQGQVVKGAVTQDDFSGSSADFHLYQTDDNTPPRTGWDMGNGDDSVTTDAGAKLSDIATNPLTLLTKGIHEHIDPSTWDRDPNWPNSDASQQGRILNDNVIRPFVDDFYRADDRWGPKPKYNEEHGLEADNKQVGDPITAVGELTDENEGLDGFWERQAINRGLRLIVGERLELGNTYGWNASPLDTTSDPNITDPSSNPNNNPISQPDSLYPPDLTLGLTGADRGGPHEVLQRRSLRDNLAAVQGMVVYHYEGGGSASDGEFPAACVALTAHPGTMESIINSRTFDYLTLNTTTADDIKVDFLKGHGTNGWEFAYPSTFATASNFGTQYDLATSPLKKALKNLAYFAGDPHGGAPSFGPFQDDFVHPFPYLAMWGDFSPLRQIVESGTGYGSLSFADQATLHSSACTLGLLAYNLDSLNTEFDDITDAQWSDAASGIAKTLLDLVDNGVPLADVDTTPPDVWIEEAEAAGAPAAEIARMKVAADYWQVLRDRTFGFATGAGLEAAATPPTPLFGIYDQANGTFELDAVGTTYGDDPPISYNLSCDPNSFSDFGITDPEEALTLALALCPKTNVPKYPSLYYLFPRASHDQSASADSTELTALGIADTAQPTGEEYIDATAVDPGLIPPYLISSVLVNDGFTYQVVDDGADEPDNLSDLALVARVPGGTPTWQLPFTADSSADLDTSAGNQPDDRPFAINNPAGGILNIPFLDKGIYDGREQLAIRVLDIDLSRLANETNGSGDYWLAADRENGGEGIIYAFREDAVREDEIVRPKHTDAGWGPSATTDCSVLANLKTDNDCRMTVEPGGTIQDPPLSDRLVSPKPVDYYPDPMRRNHGFRFKDGADISGDLDRDPGMTFVTDNSVYIQGNFNLHSDDGVTPNLEEFVDGQTLNDGDVAYGDPFYTARTDLNTDTFATLDDDHWRPVEILSDSFTILSDNFQDGAVDDTFLEITPANYGAGESSYQNQNRPYFETDPSDPGSIFNRERWVQEGEWLYEEDVDPNTNDPDDPAAPVWIDRNGGYYINRYDDDSPPTADPWPNFELDNKDPFGVGNFIEFGFDSDDEKRHKRNLIRAGETFVNSLFISGIIPSQGGQNNGGFHNFPRFLELWNTGTTKSDETFNNAIDLFIAGSFFQFDFSTGSTGLFDQDAWERTQSADINENNIYFYSPPGRRWGFDVGLLYQPPAPAARRFVTIESPRSEYYRELPANDPYIENLLCATDDGGTRVFNASDFPNVTCP</sequence>
<name>A0A1Z3HJ57_9CYAN</name>
<dbReference type="InterPro" id="IPR049774">
    <property type="entry name" value="EPS_HpsA-like"/>
</dbReference>
<feature type="region of interest" description="Disordered" evidence="1">
    <location>
        <begin position="534"/>
        <end position="583"/>
    </location>
</feature>
<feature type="compositionally biased region" description="Polar residues" evidence="1">
    <location>
        <begin position="534"/>
        <end position="543"/>
    </location>
</feature>
<evidence type="ECO:0000256" key="1">
    <source>
        <dbReference type="SAM" id="MobiDB-lite"/>
    </source>
</evidence>
<feature type="region of interest" description="Disordered" evidence="1">
    <location>
        <begin position="336"/>
        <end position="359"/>
    </location>
</feature>
<dbReference type="STRING" id="1641165.XM38_14520"/>
<dbReference type="KEGG" id="hhg:XM38_012690"/>
<evidence type="ECO:0000313" key="3">
    <source>
        <dbReference type="Proteomes" id="UP000191901"/>
    </source>
</evidence>
<organism evidence="2 3">
    <name type="scientific">Halomicronema hongdechloris C2206</name>
    <dbReference type="NCBI Taxonomy" id="1641165"/>
    <lineage>
        <taxon>Bacteria</taxon>
        <taxon>Bacillati</taxon>
        <taxon>Cyanobacteriota</taxon>
        <taxon>Cyanophyceae</taxon>
        <taxon>Nodosilineales</taxon>
        <taxon>Nodosilineaceae</taxon>
        <taxon>Halomicronema</taxon>
    </lineage>
</organism>
<dbReference type="Proteomes" id="UP000191901">
    <property type="component" value="Chromosome"/>
</dbReference>